<proteinExistence type="predicted"/>
<dbReference type="EMBL" id="QYBA01000008">
    <property type="protein sequence ID" value="TKY92506.1"/>
    <property type="molecule type" value="Genomic_DNA"/>
</dbReference>
<name>A0AC61SCQ0_9EURY</name>
<reference evidence="1" key="1">
    <citation type="submission" date="2018-09" db="EMBL/GenBank/DDBJ databases">
        <title>A genomic encyclopedia of anaerobic methanotrophic archaea.</title>
        <authorList>
            <person name="Skennerton C.T."/>
            <person name="Chadwick G.L."/>
            <person name="Laso-Perez R."/>
            <person name="Leu A.O."/>
            <person name="Speth D.R."/>
            <person name="Yu H."/>
            <person name="Morgan-Lang C."/>
            <person name="Hatzenpichler R."/>
            <person name="Goudeau D."/>
            <person name="Malmstrom R."/>
            <person name="Woyke T."/>
            <person name="Hallam S."/>
            <person name="Tyson G.W."/>
            <person name="Wegener G."/>
            <person name="Boetius A."/>
            <person name="Orphan V.J."/>
        </authorList>
    </citation>
    <scope>NUCLEOTIDE SEQUENCE</scope>
    <source>
        <strain evidence="1">CONS3730D10UFb2</strain>
    </source>
</reference>
<sequence length="225" mass="23446">MKKYSAELIGTFALVLIGCGSAVIAGEYIGFLGIAFAFGLTLLVMVFAIGNISGCHINPAVTIAMLFAGKIKSVDALLYIIVQCIGAIFAAGLLLIIANGQSDYSILENGLCQNGYGTQSPAGYSIAACFIAEVVLTFLFILVIFGSLSKKAPSGFGGIAIGFSLVFIHLIGIPITGTSVNPARSLGPAIFVGGIAISQLWLFWVAPIVGAIIAAIVWKYVFEEK</sequence>
<evidence type="ECO:0000313" key="1">
    <source>
        <dbReference type="EMBL" id="TKY92506.1"/>
    </source>
</evidence>
<gene>
    <name evidence="1" type="ORF">C5S46_00335</name>
</gene>
<organism evidence="1 2">
    <name type="scientific">Candidatus Methanomarinus sp</name>
    <dbReference type="NCBI Taxonomy" id="3386244"/>
    <lineage>
        <taxon>Archaea</taxon>
        <taxon>Methanobacteriati</taxon>
        <taxon>Methanobacteriota</taxon>
        <taxon>Stenosarchaea group</taxon>
        <taxon>Methanomicrobia</taxon>
        <taxon>Methanosarcinales</taxon>
        <taxon>ANME-2 cluster</taxon>
        <taxon>Candidatus Methanocomedenaceae</taxon>
        <taxon>Candidatus Methanomarinus</taxon>
    </lineage>
</organism>
<dbReference type="Proteomes" id="UP000315423">
    <property type="component" value="Unassembled WGS sequence"/>
</dbReference>
<comment type="caution">
    <text evidence="1">The sequence shown here is derived from an EMBL/GenBank/DDBJ whole genome shotgun (WGS) entry which is preliminary data.</text>
</comment>
<accession>A0AC61SCQ0</accession>
<evidence type="ECO:0000313" key="2">
    <source>
        <dbReference type="Proteomes" id="UP000315423"/>
    </source>
</evidence>
<protein>
    <submittedName>
        <fullName evidence="1">Aquaporin Z</fullName>
    </submittedName>
</protein>